<evidence type="ECO:0000259" key="8">
    <source>
        <dbReference type="Pfam" id="PF00905"/>
    </source>
</evidence>
<feature type="domain" description="Penicillin-binding protein dimerisation" evidence="9">
    <location>
        <begin position="157"/>
        <end position="313"/>
    </location>
</feature>
<comment type="subcellular location">
    <subcellularLocation>
        <location evidence="1">Membrane</location>
    </subcellularLocation>
</comment>
<evidence type="ECO:0000313" key="12">
    <source>
        <dbReference type="Proteomes" id="UP000067625"/>
    </source>
</evidence>
<dbReference type="SUPFAM" id="SSF54427">
    <property type="entry name" value="NTF2-like"/>
    <property type="match status" value="1"/>
</dbReference>
<feature type="chain" id="PRO_5039121971" description="serine-type D-Ala-D-Ala carboxypeptidase" evidence="7">
    <location>
        <begin position="23"/>
        <end position="670"/>
    </location>
</feature>
<evidence type="ECO:0000256" key="2">
    <source>
        <dbReference type="ARBA" id="ARBA00004752"/>
    </source>
</evidence>
<dbReference type="STRING" id="1441095.AM592_04035"/>
<keyword evidence="5" id="KW-0472">Membrane</keyword>
<proteinExistence type="inferred from homology"/>
<evidence type="ECO:0000256" key="4">
    <source>
        <dbReference type="ARBA" id="ARBA00012448"/>
    </source>
</evidence>
<organism evidence="11 12">
    <name type="scientific">Bacillus gobiensis</name>
    <dbReference type="NCBI Taxonomy" id="1441095"/>
    <lineage>
        <taxon>Bacteria</taxon>
        <taxon>Bacillati</taxon>
        <taxon>Bacillota</taxon>
        <taxon>Bacilli</taxon>
        <taxon>Bacillales</taxon>
        <taxon>Bacillaceae</taxon>
        <taxon>Bacillus</taxon>
    </lineage>
</organism>
<feature type="domain" description="NTF2-like N-terminal transpeptidase" evidence="10">
    <location>
        <begin position="25"/>
        <end position="148"/>
    </location>
</feature>
<dbReference type="Proteomes" id="UP000067625">
    <property type="component" value="Chromosome"/>
</dbReference>
<dbReference type="InterPro" id="IPR012338">
    <property type="entry name" value="Beta-lactam/transpept-like"/>
</dbReference>
<dbReference type="Gene3D" id="3.30.1390.30">
    <property type="entry name" value="Penicillin-binding protein 2a, domain 3"/>
    <property type="match status" value="1"/>
</dbReference>
<comment type="catalytic activity">
    <reaction evidence="6">
        <text>Preferential cleavage: (Ac)2-L-Lys-D-Ala-|-D-Ala. Also transpeptidation of peptidyl-alanyl moieties that are N-acyl substituents of D-alanine.</text>
        <dbReference type="EC" id="3.4.16.4"/>
    </reaction>
</comment>
<evidence type="ECO:0000313" key="11">
    <source>
        <dbReference type="EMBL" id="ALC80846.1"/>
    </source>
</evidence>
<dbReference type="GO" id="GO:0046677">
    <property type="term" value="P:response to antibiotic"/>
    <property type="evidence" value="ECO:0007669"/>
    <property type="project" value="InterPro"/>
</dbReference>
<dbReference type="GO" id="GO:0071555">
    <property type="term" value="P:cell wall organization"/>
    <property type="evidence" value="ECO:0007669"/>
    <property type="project" value="TreeGrafter"/>
</dbReference>
<name>A0A0M3R957_9BACI</name>
<evidence type="ECO:0000259" key="10">
    <source>
        <dbReference type="Pfam" id="PF05223"/>
    </source>
</evidence>
<evidence type="ECO:0000256" key="1">
    <source>
        <dbReference type="ARBA" id="ARBA00004370"/>
    </source>
</evidence>
<dbReference type="UniPathway" id="UPA00219"/>
<evidence type="ECO:0000256" key="7">
    <source>
        <dbReference type="SAM" id="SignalP"/>
    </source>
</evidence>
<dbReference type="EC" id="3.4.16.4" evidence="4"/>
<dbReference type="PANTHER" id="PTHR30627:SF25">
    <property type="entry name" value="PENICILLIN-BINDING PROTEIN 3"/>
    <property type="match status" value="1"/>
</dbReference>
<dbReference type="GO" id="GO:0009002">
    <property type="term" value="F:serine-type D-Ala-D-Ala carboxypeptidase activity"/>
    <property type="evidence" value="ECO:0007669"/>
    <property type="project" value="UniProtKB-EC"/>
</dbReference>
<dbReference type="EMBL" id="CP012600">
    <property type="protein sequence ID" value="ALC80846.1"/>
    <property type="molecule type" value="Genomic_DNA"/>
</dbReference>
<dbReference type="RefSeq" id="WP_053602592.1">
    <property type="nucleotide sequence ID" value="NZ_CP012600.1"/>
</dbReference>
<reference evidence="12" key="1">
    <citation type="submission" date="2015-08" db="EMBL/GenBank/DDBJ databases">
        <title>Genome sequencing project for genomic taxonomy and phylogenomics of Bacillus-like bacteria.</title>
        <authorList>
            <person name="Liu B."/>
            <person name="Wang J."/>
            <person name="Zhu Y."/>
            <person name="Liu G."/>
            <person name="Chen Q."/>
            <person name="Chen Z."/>
            <person name="Lan J."/>
            <person name="Che J."/>
            <person name="Ge C."/>
            <person name="Shi H."/>
            <person name="Pan Z."/>
            <person name="Liu X."/>
        </authorList>
    </citation>
    <scope>NUCLEOTIDE SEQUENCE [LARGE SCALE GENOMIC DNA]</scope>
    <source>
        <strain evidence="12">FJAT-4402</strain>
    </source>
</reference>
<dbReference type="Gene3D" id="3.40.710.10">
    <property type="entry name" value="DD-peptidase/beta-lactamase superfamily"/>
    <property type="match status" value="1"/>
</dbReference>
<dbReference type="InterPro" id="IPR001460">
    <property type="entry name" value="PCN-bd_Tpept"/>
</dbReference>
<keyword evidence="12" id="KW-1185">Reference proteome</keyword>
<dbReference type="InterPro" id="IPR036138">
    <property type="entry name" value="PBP_dimer_sf"/>
</dbReference>
<dbReference type="Pfam" id="PF00905">
    <property type="entry name" value="Transpeptidase"/>
    <property type="match status" value="1"/>
</dbReference>
<dbReference type="Pfam" id="PF05223">
    <property type="entry name" value="MecA_N"/>
    <property type="match status" value="1"/>
</dbReference>
<dbReference type="OrthoDB" id="9766847at2"/>
<dbReference type="InterPro" id="IPR032710">
    <property type="entry name" value="NTF2-like_dom_sf"/>
</dbReference>
<comment type="similarity">
    <text evidence="3">Belongs to the transpeptidase family.</text>
</comment>
<comment type="pathway">
    <text evidence="2">Cell wall biogenesis; peptidoglycan biosynthesis.</text>
</comment>
<feature type="domain" description="Penicillin-binding protein transpeptidase" evidence="8">
    <location>
        <begin position="353"/>
        <end position="657"/>
    </location>
</feature>
<dbReference type="PANTHER" id="PTHR30627">
    <property type="entry name" value="PEPTIDOGLYCAN D,D-TRANSPEPTIDASE"/>
    <property type="match status" value="1"/>
</dbReference>
<dbReference type="GO" id="GO:0071972">
    <property type="term" value="F:peptidoglycan L,D-transpeptidase activity"/>
    <property type="evidence" value="ECO:0007669"/>
    <property type="project" value="TreeGrafter"/>
</dbReference>
<dbReference type="SUPFAM" id="SSF56519">
    <property type="entry name" value="Penicillin binding protein dimerisation domain"/>
    <property type="match status" value="1"/>
</dbReference>
<dbReference type="InterPro" id="IPR007887">
    <property type="entry name" value="MecA_N"/>
</dbReference>
<dbReference type="GO" id="GO:0008658">
    <property type="term" value="F:penicillin binding"/>
    <property type="evidence" value="ECO:0007669"/>
    <property type="project" value="InterPro"/>
</dbReference>
<protein>
    <recommendedName>
        <fullName evidence="4">serine-type D-Ala-D-Ala carboxypeptidase</fullName>
        <ecNumber evidence="4">3.4.16.4</ecNumber>
    </recommendedName>
</protein>
<sequence>MRKLNLLLLLIMGLLLSNGCTNEQTPDQSMEEFVNQWNKQEFSNMYGKLSANAQKSISKDQFVERYEKIYEDIGAKDLKVKIAKQEDEEKQGKQGTTEKIPYEVSMNTIAGPVSFQGEAELVQEKTYDKNQWKLNWNPSFLFSQLNEGETIQIAANEPKRGQIFDRNGQPLAINATVNEIGVVPGQLGSEKEKVITELSKELKMTSESIETLLAANWVTDDSYVPIKKLKPDQAGLVEKLTQLPGVMKKETESRYYPYGEQAAQLTGYIRGITNEELAEKEKEGYSPSSLIGVVGLESLYEKDLRGKTGWTIKIPESNEMIASSGKEDGKDIQLTIDIDKQTEAYEQLKGDTGAAVVLEPKTGETLALASTPSYDPNGFLFGWAPDEWDRLIQNPDMPFSAKFNKTYAPGSTIKPITAAIGIASGKLNPQEAKSINGKQWQKDSSWGGYRVTRVSDALNQVNLVNALITSDNIYFAQTALDTGTDQFVEGLKSFGFEEELGYEFTTQKSTIANEGIKNEIMLADSGYGQGQMLMSPIHLAAAYTSFVNEGNMIKPYLLKKEGQSPNAWHEGVVSKDGASYITEGLKGVVEDPRGSAYKPVNKKLTIAGKTGTAELKASQDDENGKENGWFVAYDYKNEDLLVTMMVQDVSKKGGSSYVVKKGKALFTEKH</sequence>
<dbReference type="SUPFAM" id="SSF56601">
    <property type="entry name" value="beta-lactamase/transpeptidase-like"/>
    <property type="match status" value="1"/>
</dbReference>
<dbReference type="Pfam" id="PF03717">
    <property type="entry name" value="PBP_dimer"/>
    <property type="match status" value="1"/>
</dbReference>
<dbReference type="GO" id="GO:0005886">
    <property type="term" value="C:plasma membrane"/>
    <property type="evidence" value="ECO:0007669"/>
    <property type="project" value="TreeGrafter"/>
</dbReference>
<reference evidence="11 12" key="2">
    <citation type="journal article" date="2016" name="Int. J. Syst. Evol. Microbiol.">
        <title>Bacillus gobiensis sp. nov., isolated from a soil sample.</title>
        <authorList>
            <person name="Liu B."/>
            <person name="Liu G.H."/>
            <person name="Cetin S."/>
            <person name="Schumann P."/>
            <person name="Pan Z.Z."/>
            <person name="Chen Q.Q."/>
        </authorList>
    </citation>
    <scope>NUCLEOTIDE SEQUENCE [LARGE SCALE GENOMIC DNA]</scope>
    <source>
        <strain evidence="11 12">FJAT-4402</strain>
    </source>
</reference>
<dbReference type="AlphaFoldDB" id="A0A0M3R957"/>
<dbReference type="Gene3D" id="3.90.1310.10">
    <property type="entry name" value="Penicillin-binding protein 2a (Domain 2)"/>
    <property type="match status" value="1"/>
</dbReference>
<dbReference type="GO" id="GO:0009252">
    <property type="term" value="P:peptidoglycan biosynthetic process"/>
    <property type="evidence" value="ECO:0007669"/>
    <property type="project" value="UniProtKB-UniPathway"/>
</dbReference>
<evidence type="ECO:0000256" key="3">
    <source>
        <dbReference type="ARBA" id="ARBA00007171"/>
    </source>
</evidence>
<feature type="signal peptide" evidence="7">
    <location>
        <begin position="1"/>
        <end position="22"/>
    </location>
</feature>
<dbReference type="InterPro" id="IPR050515">
    <property type="entry name" value="Beta-lactam/transpept"/>
</dbReference>
<gene>
    <name evidence="11" type="ORF">AM592_04035</name>
</gene>
<evidence type="ECO:0000256" key="6">
    <source>
        <dbReference type="ARBA" id="ARBA00034000"/>
    </source>
</evidence>
<accession>A0A0M3R957</accession>
<dbReference type="Gene3D" id="3.10.450.100">
    <property type="entry name" value="NTF2-like, domain 1"/>
    <property type="match status" value="1"/>
</dbReference>
<evidence type="ECO:0000256" key="5">
    <source>
        <dbReference type="ARBA" id="ARBA00023136"/>
    </source>
</evidence>
<keyword evidence="7" id="KW-0732">Signal</keyword>
<evidence type="ECO:0000259" key="9">
    <source>
        <dbReference type="Pfam" id="PF03717"/>
    </source>
</evidence>
<dbReference type="InterPro" id="IPR005311">
    <property type="entry name" value="PBP_dimer"/>
</dbReference>
<dbReference type="PATRIC" id="fig|1441095.3.peg.887"/>